<dbReference type="RefSeq" id="YP_009008885.1">
    <property type="nucleotide sequence ID" value="NC_023594.2"/>
</dbReference>
<sequence length="104" mass="11760">MLTLEKWIDRFKQSLKFTHYNVYAPCDIRRLASQPEGDPAVHIAMLKLIFTRYETETTTCTALNHDNASIYSPRALWLALQTVVTTDPEPDPDPVSEPPVTEGA</sequence>
<dbReference type="GeneID" id="18505326"/>
<evidence type="ECO:0000313" key="2">
    <source>
        <dbReference type="EMBL" id="AHJ10573.1"/>
    </source>
</evidence>
<dbReference type="EMBL" id="KJ002054">
    <property type="protein sequence ID" value="AHJ10573.1"/>
    <property type="molecule type" value="Genomic_DNA"/>
</dbReference>
<reference evidence="2" key="1">
    <citation type="submission" date="2016-09" db="EMBL/GenBank/DDBJ databases">
        <title>The novel Shewanella putrefaciens-infecting bacteriophage Spp001: Ggenome sequence and lytic enzymes.</title>
        <authorList>
            <person name="Han F."/>
        </authorList>
    </citation>
    <scope>NUCLEOTIDE SEQUENCE</scope>
</reference>
<accession>W6E8A8</accession>
<keyword evidence="3" id="KW-1185">Reference proteome</keyword>
<dbReference type="KEGG" id="vg:18505326"/>
<dbReference type="Proteomes" id="UP000019368">
    <property type="component" value="Segment"/>
</dbReference>
<organism evidence="2 3">
    <name type="scientific">Shewanella phage Spp001</name>
    <dbReference type="NCBI Taxonomy" id="1445859"/>
    <lineage>
        <taxon>Viruses</taxon>
        <taxon>Duplodnaviria</taxon>
        <taxon>Heunggongvirae</taxon>
        <taxon>Uroviricota</taxon>
        <taxon>Caudoviricetes</taxon>
        <taxon>Chaseviridae</taxon>
        <taxon>Nefertitivirinae</taxon>
        <taxon>Yushanvirus</taxon>
        <taxon>Yushanvirus Spp001</taxon>
    </lineage>
</organism>
<evidence type="ECO:0000313" key="3">
    <source>
        <dbReference type="Proteomes" id="UP000019368"/>
    </source>
</evidence>
<protein>
    <submittedName>
        <fullName evidence="2">Uncharacterized protein</fullName>
    </submittedName>
</protein>
<proteinExistence type="predicted"/>
<feature type="region of interest" description="Disordered" evidence="1">
    <location>
        <begin position="85"/>
        <end position="104"/>
    </location>
</feature>
<gene>
    <name evidence="2" type="ORF">Spp001_65</name>
</gene>
<evidence type="ECO:0000256" key="1">
    <source>
        <dbReference type="SAM" id="MobiDB-lite"/>
    </source>
</evidence>
<name>W6E8A8_9CAUD</name>